<feature type="transmembrane region" description="Helical" evidence="1">
    <location>
        <begin position="199"/>
        <end position="217"/>
    </location>
</feature>
<proteinExistence type="predicted"/>
<feature type="transmembrane region" description="Helical" evidence="1">
    <location>
        <begin position="79"/>
        <end position="99"/>
    </location>
</feature>
<evidence type="ECO:0000313" key="2">
    <source>
        <dbReference type="EMBL" id="MFD0975950.1"/>
    </source>
</evidence>
<keyword evidence="1" id="KW-0812">Transmembrane</keyword>
<evidence type="ECO:0000313" key="3">
    <source>
        <dbReference type="Proteomes" id="UP001597100"/>
    </source>
</evidence>
<accession>A0ABW3IER2</accession>
<gene>
    <name evidence="2" type="ORF">ACFQ1G_04020</name>
</gene>
<feature type="transmembrane region" description="Helical" evidence="1">
    <location>
        <begin position="111"/>
        <end position="131"/>
    </location>
</feature>
<dbReference type="Proteomes" id="UP001597100">
    <property type="component" value="Unassembled WGS sequence"/>
</dbReference>
<keyword evidence="3" id="KW-1185">Reference proteome</keyword>
<dbReference type="EMBL" id="JBHTJP010000032">
    <property type="protein sequence ID" value="MFD0975950.1"/>
    <property type="molecule type" value="Genomic_DNA"/>
</dbReference>
<evidence type="ECO:0000256" key="1">
    <source>
        <dbReference type="SAM" id="Phobius"/>
    </source>
</evidence>
<feature type="transmembrane region" description="Helical" evidence="1">
    <location>
        <begin position="31"/>
        <end position="47"/>
    </location>
</feature>
<keyword evidence="1" id="KW-1133">Transmembrane helix</keyword>
<feature type="transmembrane region" description="Helical" evidence="1">
    <location>
        <begin position="169"/>
        <end position="187"/>
    </location>
</feature>
<feature type="transmembrane region" description="Helical" evidence="1">
    <location>
        <begin position="7"/>
        <end position="25"/>
    </location>
</feature>
<reference evidence="3" key="1">
    <citation type="journal article" date="2019" name="Int. J. Syst. Evol. Microbiol.">
        <title>The Global Catalogue of Microorganisms (GCM) 10K type strain sequencing project: providing services to taxonomists for standard genome sequencing and annotation.</title>
        <authorList>
            <consortium name="The Broad Institute Genomics Platform"/>
            <consortium name="The Broad Institute Genome Sequencing Center for Infectious Disease"/>
            <person name="Wu L."/>
            <person name="Ma J."/>
        </authorList>
    </citation>
    <scope>NUCLEOTIDE SEQUENCE [LARGE SCALE GENOMIC DNA]</scope>
    <source>
        <strain evidence="3">CCUG 60898</strain>
    </source>
</reference>
<sequence>MEYSKKLHGIFLLIAILFVIGSIFSYDGLTLVSNYLLIPTLIFYYRLKSGNWFPFMVAALVFFYVRDIFLIYGFDHFPWLIIGSFFLGLLIIYVFALTGFKTSKMHVVEGISLLILYTFLAFLFITVSGLVPQALPDYETITYLYQFLLILLLGVTFTGYLLKSHYASLWLMLASASLLVSEISLFFKMHVVSDISVNIFYPLFHVMAYYALIQHALHRRRSLQTPYF</sequence>
<feature type="transmembrane region" description="Helical" evidence="1">
    <location>
        <begin position="143"/>
        <end position="162"/>
    </location>
</feature>
<protein>
    <recommendedName>
        <fullName evidence="4">YhhN-like protein</fullName>
    </recommendedName>
</protein>
<keyword evidence="1" id="KW-0472">Membrane</keyword>
<organism evidence="2 3">
    <name type="scientific">Salinimicrobium gaetbulicola</name>
    <dbReference type="NCBI Taxonomy" id="999702"/>
    <lineage>
        <taxon>Bacteria</taxon>
        <taxon>Pseudomonadati</taxon>
        <taxon>Bacteroidota</taxon>
        <taxon>Flavobacteriia</taxon>
        <taxon>Flavobacteriales</taxon>
        <taxon>Flavobacteriaceae</taxon>
        <taxon>Salinimicrobium</taxon>
    </lineage>
</organism>
<comment type="caution">
    <text evidence="2">The sequence shown here is derived from an EMBL/GenBank/DDBJ whole genome shotgun (WGS) entry which is preliminary data.</text>
</comment>
<feature type="transmembrane region" description="Helical" evidence="1">
    <location>
        <begin position="52"/>
        <end position="73"/>
    </location>
</feature>
<dbReference type="RefSeq" id="WP_380736986.1">
    <property type="nucleotide sequence ID" value="NZ_JBHTJP010000032.1"/>
</dbReference>
<name>A0ABW3IER2_9FLAO</name>
<evidence type="ECO:0008006" key="4">
    <source>
        <dbReference type="Google" id="ProtNLM"/>
    </source>
</evidence>